<feature type="region of interest" description="Disordered" evidence="1">
    <location>
        <begin position="46"/>
        <end position="66"/>
    </location>
</feature>
<evidence type="ECO:0000313" key="3">
    <source>
        <dbReference type="Proteomes" id="UP000606396"/>
    </source>
</evidence>
<accession>A0ABR8HKE2</accession>
<dbReference type="Proteomes" id="UP000606396">
    <property type="component" value="Unassembled WGS sequence"/>
</dbReference>
<evidence type="ECO:0008006" key="4">
    <source>
        <dbReference type="Google" id="ProtNLM"/>
    </source>
</evidence>
<evidence type="ECO:0000256" key="1">
    <source>
        <dbReference type="SAM" id="MobiDB-lite"/>
    </source>
</evidence>
<evidence type="ECO:0000313" key="2">
    <source>
        <dbReference type="EMBL" id="MBD2615627.1"/>
    </source>
</evidence>
<dbReference type="RefSeq" id="WP_185566019.1">
    <property type="nucleotide sequence ID" value="NZ_JACJTC010000028.1"/>
</dbReference>
<reference evidence="2 3" key="1">
    <citation type="journal article" date="2020" name="ISME J.">
        <title>Comparative genomics reveals insights into cyanobacterial evolution and habitat adaptation.</title>
        <authorList>
            <person name="Chen M.Y."/>
            <person name="Teng W.K."/>
            <person name="Zhao L."/>
            <person name="Hu C.X."/>
            <person name="Zhou Y.K."/>
            <person name="Han B.P."/>
            <person name="Song L.R."/>
            <person name="Shu W.S."/>
        </authorList>
    </citation>
    <scope>NUCLEOTIDE SEQUENCE [LARGE SCALE GENOMIC DNA]</scope>
    <source>
        <strain evidence="2 3">FACHB-252</strain>
    </source>
</reference>
<comment type="caution">
    <text evidence="2">The sequence shown here is derived from an EMBL/GenBank/DDBJ whole genome shotgun (WGS) entry which is preliminary data.</text>
</comment>
<sequence length="118" mass="13393">MILEITLYLFHRCKRFAPVLEQKLCHSLSKIAQSFKVQKIPVNQTQPNNLNTTNIQSQTDTQSYSSTKAGNCISLVDRTRKQPSALEPFEVKDKIKSFSYVRHLADGNLFNHSLIAVA</sequence>
<dbReference type="EMBL" id="JACJTC010000028">
    <property type="protein sequence ID" value="MBD2615627.1"/>
    <property type="molecule type" value="Genomic_DNA"/>
</dbReference>
<keyword evidence="3" id="KW-1185">Reference proteome</keyword>
<name>A0ABR8HKE2_NOSPU</name>
<protein>
    <recommendedName>
        <fullName evidence="4">Transposase</fullName>
    </recommendedName>
</protein>
<proteinExistence type="predicted"/>
<organism evidence="2 3">
    <name type="scientific">Nostoc punctiforme FACHB-252</name>
    <dbReference type="NCBI Taxonomy" id="1357509"/>
    <lineage>
        <taxon>Bacteria</taxon>
        <taxon>Bacillati</taxon>
        <taxon>Cyanobacteriota</taxon>
        <taxon>Cyanophyceae</taxon>
        <taxon>Nostocales</taxon>
        <taxon>Nostocaceae</taxon>
        <taxon>Nostoc</taxon>
    </lineage>
</organism>
<gene>
    <name evidence="2" type="ORF">H6G94_30985</name>
</gene>